<gene>
    <name evidence="1" type="ORF">GCM10011521_16430</name>
</gene>
<dbReference type="Proteomes" id="UP000623419">
    <property type="component" value="Unassembled WGS sequence"/>
</dbReference>
<keyword evidence="2" id="KW-1185">Reference proteome</keyword>
<accession>A0ABQ1HJ99</accession>
<name>A0ABQ1HJ99_9GAMM</name>
<evidence type="ECO:0000313" key="2">
    <source>
        <dbReference type="Proteomes" id="UP000623419"/>
    </source>
</evidence>
<proteinExistence type="predicted"/>
<sequence length="113" mass="11751">MHKTTIALLLFTAGGCASTPGRLCDHDGQGLSVLTSAPPEAPDLLATLRARFPSAVDDQKVSSVWLRSADGDLYLCTYNKGPAPTGTCGATVHQFVRTESGYVGGDVSISACH</sequence>
<evidence type="ECO:0000313" key="1">
    <source>
        <dbReference type="EMBL" id="GGA78932.1"/>
    </source>
</evidence>
<dbReference type="PROSITE" id="PS51257">
    <property type="entry name" value="PROKAR_LIPOPROTEIN"/>
    <property type="match status" value="1"/>
</dbReference>
<organism evidence="1 2">
    <name type="scientific">Arenimonas soli</name>
    <dbReference type="NCBI Taxonomy" id="2269504"/>
    <lineage>
        <taxon>Bacteria</taxon>
        <taxon>Pseudomonadati</taxon>
        <taxon>Pseudomonadota</taxon>
        <taxon>Gammaproteobacteria</taxon>
        <taxon>Lysobacterales</taxon>
        <taxon>Lysobacteraceae</taxon>
        <taxon>Arenimonas</taxon>
    </lineage>
</organism>
<comment type="caution">
    <text evidence="1">The sequence shown here is derived from an EMBL/GenBank/DDBJ whole genome shotgun (WGS) entry which is preliminary data.</text>
</comment>
<protein>
    <submittedName>
        <fullName evidence="1">Uncharacterized protein</fullName>
    </submittedName>
</protein>
<dbReference type="EMBL" id="BMKC01000002">
    <property type="protein sequence ID" value="GGA78932.1"/>
    <property type="molecule type" value="Genomic_DNA"/>
</dbReference>
<reference evidence="2" key="1">
    <citation type="journal article" date="2019" name="Int. J. Syst. Evol. Microbiol.">
        <title>The Global Catalogue of Microorganisms (GCM) 10K type strain sequencing project: providing services to taxonomists for standard genome sequencing and annotation.</title>
        <authorList>
            <consortium name="The Broad Institute Genomics Platform"/>
            <consortium name="The Broad Institute Genome Sequencing Center for Infectious Disease"/>
            <person name="Wu L."/>
            <person name="Ma J."/>
        </authorList>
    </citation>
    <scope>NUCLEOTIDE SEQUENCE [LARGE SCALE GENOMIC DNA]</scope>
    <source>
        <strain evidence="2">CGMCC 1.15905</strain>
    </source>
</reference>